<dbReference type="AlphaFoldDB" id="A0A942TNX4"/>
<dbReference type="Gene3D" id="3.30.429.10">
    <property type="entry name" value="Macrophage Migration Inhibitory Factor"/>
    <property type="match status" value="1"/>
</dbReference>
<evidence type="ECO:0000313" key="1">
    <source>
        <dbReference type="EMBL" id="MBS4200768.1"/>
    </source>
</evidence>
<dbReference type="InterPro" id="IPR037479">
    <property type="entry name" value="Tauto_MSAD"/>
</dbReference>
<dbReference type="InterPro" id="IPR014347">
    <property type="entry name" value="Tautomerase/MIF_sf"/>
</dbReference>
<dbReference type="EMBL" id="JAGYPJ010000001">
    <property type="protein sequence ID" value="MBS4200768.1"/>
    <property type="molecule type" value="Genomic_DNA"/>
</dbReference>
<dbReference type="RefSeq" id="WP_213111309.1">
    <property type="nucleotide sequence ID" value="NZ_JAGYPJ010000001.1"/>
</dbReference>
<comment type="caution">
    <text evidence="1">The sequence shown here is derived from an EMBL/GenBank/DDBJ whole genome shotgun (WGS) entry which is preliminary data.</text>
</comment>
<organism evidence="1 2">
    <name type="scientific">Lederbergia citrisecunda</name>
    <dbReference type="NCBI Taxonomy" id="2833583"/>
    <lineage>
        <taxon>Bacteria</taxon>
        <taxon>Bacillati</taxon>
        <taxon>Bacillota</taxon>
        <taxon>Bacilli</taxon>
        <taxon>Bacillales</taxon>
        <taxon>Bacillaceae</taxon>
        <taxon>Lederbergia</taxon>
    </lineage>
</organism>
<keyword evidence="2" id="KW-1185">Reference proteome</keyword>
<dbReference type="PANTHER" id="PTHR38460:SF1">
    <property type="entry name" value="TAUTOMERASE YOLI-RELATED"/>
    <property type="match status" value="1"/>
</dbReference>
<protein>
    <submittedName>
        <fullName evidence="1">Tautomerase family protein</fullName>
    </submittedName>
</protein>
<evidence type="ECO:0000313" key="2">
    <source>
        <dbReference type="Proteomes" id="UP000682713"/>
    </source>
</evidence>
<proteinExistence type="predicted"/>
<gene>
    <name evidence="1" type="ORF">KHA93_14115</name>
</gene>
<accession>A0A942TNX4</accession>
<name>A0A942TNX4_9BACI</name>
<reference evidence="1 2" key="1">
    <citation type="submission" date="2021-05" db="EMBL/GenBank/DDBJ databases">
        <title>Novel Bacillus species.</title>
        <authorList>
            <person name="Liu G."/>
        </authorList>
    </citation>
    <scope>NUCLEOTIDE SEQUENCE [LARGE SCALE GENOMIC DNA]</scope>
    <source>
        <strain evidence="1 2">FJAT-49732</strain>
    </source>
</reference>
<dbReference type="PANTHER" id="PTHR38460">
    <property type="entry name" value="TAUTOMERASE YOLI-RELATED"/>
    <property type="match status" value="1"/>
</dbReference>
<dbReference type="SUPFAM" id="SSF55331">
    <property type="entry name" value="Tautomerase/MIF"/>
    <property type="match status" value="1"/>
</dbReference>
<sequence length="129" mass="15030">MGQIKIYGVKEKLNPIKETLSNVVHSCMVDALKYPSDKKFHRFFPMDKNNFYYANGRTEAYTIIEISMFEGRTVESKKRLIKLLFERISTELEISPQDVEITIFETPKHNWGIRGLPGDELVLNYNVNV</sequence>
<dbReference type="Pfam" id="PF14552">
    <property type="entry name" value="Tautomerase_2"/>
    <property type="match status" value="1"/>
</dbReference>
<dbReference type="Proteomes" id="UP000682713">
    <property type="component" value="Unassembled WGS sequence"/>
</dbReference>